<keyword evidence="2" id="KW-1185">Reference proteome</keyword>
<proteinExistence type="predicted"/>
<dbReference type="EMBL" id="BMAW01035499">
    <property type="protein sequence ID" value="GFU39948.1"/>
    <property type="molecule type" value="Genomic_DNA"/>
</dbReference>
<evidence type="ECO:0000313" key="1">
    <source>
        <dbReference type="EMBL" id="GFU39948.1"/>
    </source>
</evidence>
<name>A0A8X6UQN8_NEPPI</name>
<dbReference type="Proteomes" id="UP000887013">
    <property type="component" value="Unassembled WGS sequence"/>
</dbReference>
<sequence length="108" mass="11676">MQSQIVNSTACHPRISCYGCGNPGLIKANCPKCSLKKYSDSVNAVQMFTCVKSSVTLLEIEVFEATGTVCADTGASQSVGRELMFKFLKNCGQKFTKLYLSMCLADGQ</sequence>
<comment type="caution">
    <text evidence="1">The sequence shown here is derived from an EMBL/GenBank/DDBJ whole genome shotgun (WGS) entry which is preliminary data.</text>
</comment>
<dbReference type="AlphaFoldDB" id="A0A8X6UQN8"/>
<organism evidence="1 2">
    <name type="scientific">Nephila pilipes</name>
    <name type="common">Giant wood spider</name>
    <name type="synonym">Nephila maculata</name>
    <dbReference type="NCBI Taxonomy" id="299642"/>
    <lineage>
        <taxon>Eukaryota</taxon>
        <taxon>Metazoa</taxon>
        <taxon>Ecdysozoa</taxon>
        <taxon>Arthropoda</taxon>
        <taxon>Chelicerata</taxon>
        <taxon>Arachnida</taxon>
        <taxon>Araneae</taxon>
        <taxon>Araneomorphae</taxon>
        <taxon>Entelegynae</taxon>
        <taxon>Araneoidea</taxon>
        <taxon>Nephilidae</taxon>
        <taxon>Nephila</taxon>
    </lineage>
</organism>
<protein>
    <submittedName>
        <fullName evidence="1">Transposon Tf2-6 polyprotein</fullName>
    </submittedName>
</protein>
<dbReference type="OrthoDB" id="6449311at2759"/>
<accession>A0A8X6UQN8</accession>
<evidence type="ECO:0000313" key="2">
    <source>
        <dbReference type="Proteomes" id="UP000887013"/>
    </source>
</evidence>
<reference evidence="1" key="1">
    <citation type="submission" date="2020-08" db="EMBL/GenBank/DDBJ databases">
        <title>Multicomponent nature underlies the extraordinary mechanical properties of spider dragline silk.</title>
        <authorList>
            <person name="Kono N."/>
            <person name="Nakamura H."/>
            <person name="Mori M."/>
            <person name="Yoshida Y."/>
            <person name="Ohtoshi R."/>
            <person name="Malay A.D."/>
            <person name="Moran D.A.P."/>
            <person name="Tomita M."/>
            <person name="Numata K."/>
            <person name="Arakawa K."/>
        </authorList>
    </citation>
    <scope>NUCLEOTIDE SEQUENCE</scope>
</reference>
<gene>
    <name evidence="1" type="primary">Tf2-6_445</name>
    <name evidence="1" type="ORF">NPIL_231631</name>
</gene>